<dbReference type="InterPro" id="IPR027417">
    <property type="entry name" value="P-loop_NTPase"/>
</dbReference>
<dbReference type="SUPFAM" id="SSF52540">
    <property type="entry name" value="P-loop containing nucleoside triphosphate hydrolases"/>
    <property type="match status" value="2"/>
</dbReference>
<dbReference type="GO" id="GO:0006281">
    <property type="term" value="P:DNA repair"/>
    <property type="evidence" value="ECO:0007669"/>
    <property type="project" value="UniProtKB-KW"/>
</dbReference>
<gene>
    <name evidence="10" type="ORF">CLV96_3183</name>
</gene>
<organism evidence="10 11">
    <name type="scientific">Leptospira meyeri</name>
    <dbReference type="NCBI Taxonomy" id="29508"/>
    <lineage>
        <taxon>Bacteria</taxon>
        <taxon>Pseudomonadati</taxon>
        <taxon>Spirochaetota</taxon>
        <taxon>Spirochaetia</taxon>
        <taxon>Leptospirales</taxon>
        <taxon>Leptospiraceae</taxon>
        <taxon>Leptospira</taxon>
    </lineage>
</organism>
<dbReference type="Gene3D" id="1.10.10.160">
    <property type="match status" value="1"/>
</dbReference>
<keyword evidence="5 10" id="KW-0347">Helicase</keyword>
<dbReference type="Gene3D" id="3.40.50.300">
    <property type="entry name" value="P-loop containing nucleotide triphosphate hydrolases"/>
    <property type="match status" value="2"/>
</dbReference>
<dbReference type="STRING" id="1193051.LEP1GSC017_0085"/>
<name>A0A4R8MSC7_LEPME</name>
<keyword evidence="4" id="KW-0378">Hydrolase</keyword>
<dbReference type="GO" id="GO:0004386">
    <property type="term" value="F:helicase activity"/>
    <property type="evidence" value="ECO:0007669"/>
    <property type="project" value="UniProtKB-KW"/>
</dbReference>
<proteinExistence type="predicted"/>
<dbReference type="GO" id="GO:0006310">
    <property type="term" value="P:DNA recombination"/>
    <property type="evidence" value="ECO:0007669"/>
    <property type="project" value="TreeGrafter"/>
</dbReference>
<evidence type="ECO:0000256" key="8">
    <source>
        <dbReference type="ARBA" id="ARBA00023125"/>
    </source>
</evidence>
<evidence type="ECO:0000313" key="11">
    <source>
        <dbReference type="Proteomes" id="UP000294684"/>
    </source>
</evidence>
<dbReference type="Gene3D" id="3.40.50.10930">
    <property type="match status" value="1"/>
</dbReference>
<keyword evidence="8" id="KW-0238">DNA-binding</keyword>
<dbReference type="PANTHER" id="PTHR30591">
    <property type="entry name" value="RECBCD ENZYME SUBUNIT RECC"/>
    <property type="match status" value="1"/>
</dbReference>
<keyword evidence="9" id="KW-0234">DNA repair</keyword>
<dbReference type="RefSeq" id="WP_004788151.1">
    <property type="nucleotide sequence ID" value="NZ_SORO01000002.1"/>
</dbReference>
<dbReference type="AlphaFoldDB" id="A0A4R8MSC7"/>
<evidence type="ECO:0000256" key="4">
    <source>
        <dbReference type="ARBA" id="ARBA00022801"/>
    </source>
</evidence>
<keyword evidence="2" id="KW-0547">Nucleotide-binding</keyword>
<protein>
    <submittedName>
        <fullName evidence="10">DNA helicase/exodeoxyribonuclease V gamma subunit</fullName>
    </submittedName>
</protein>
<keyword evidence="6" id="KW-0269">Exonuclease</keyword>
<dbReference type="GO" id="GO:0004527">
    <property type="term" value="F:exonuclease activity"/>
    <property type="evidence" value="ECO:0007669"/>
    <property type="project" value="UniProtKB-KW"/>
</dbReference>
<evidence type="ECO:0000313" key="10">
    <source>
        <dbReference type="EMBL" id="TDY68666.1"/>
    </source>
</evidence>
<dbReference type="GO" id="GO:0140097">
    <property type="term" value="F:catalytic activity, acting on DNA"/>
    <property type="evidence" value="ECO:0007669"/>
    <property type="project" value="UniProtKB-ARBA"/>
</dbReference>
<evidence type="ECO:0000256" key="3">
    <source>
        <dbReference type="ARBA" id="ARBA00022763"/>
    </source>
</evidence>
<dbReference type="GeneID" id="79828457"/>
<dbReference type="Proteomes" id="UP000294684">
    <property type="component" value="Unassembled WGS sequence"/>
</dbReference>
<keyword evidence="11" id="KW-1185">Reference proteome</keyword>
<accession>A0A4R8MSC7</accession>
<dbReference type="PANTHER" id="PTHR30591:SF1">
    <property type="entry name" value="RECBCD ENZYME SUBUNIT RECC"/>
    <property type="match status" value="1"/>
</dbReference>
<dbReference type="InterPro" id="IPR013986">
    <property type="entry name" value="DExx_box_DNA_helicase_dom_sf"/>
</dbReference>
<reference evidence="10 11" key="1">
    <citation type="submission" date="2019-03" db="EMBL/GenBank/DDBJ databases">
        <title>Genomic Encyclopedia of Archaeal and Bacterial Type Strains, Phase II (KMG-II): from individual species to whole genera.</title>
        <authorList>
            <person name="Goeker M."/>
        </authorList>
    </citation>
    <scope>NUCLEOTIDE SEQUENCE [LARGE SCALE GENOMIC DNA]</scope>
    <source>
        <strain evidence="10 11">DSM 21537</strain>
    </source>
</reference>
<dbReference type="GO" id="GO:0003677">
    <property type="term" value="F:DNA binding"/>
    <property type="evidence" value="ECO:0007669"/>
    <property type="project" value="UniProtKB-KW"/>
</dbReference>
<dbReference type="OrthoDB" id="9762834at2"/>
<sequence length="1102" mass="129488">MPIHYYAGLHLNEITTELGKRIAEDQKVNPLKRPLVVVPNQNLIPWLRLNLPKFDPSYLSLNIEFTFLEKAILKIIFENKNIQIYEEESALYQYETVKRDCFSLLYQKQDALLKKFPEIQTYLEEIPRMYYLADVLTRYFKDYELNRESWIKDWLGLETKTLPNEIKKDPYWELEKKIYSEIYKDKTKPKNLFHYLEEGKDLPLIGNLHLFCLSNLSGTYIDFLKVAAGPVNSQLNVHIYQFHNGKTIGKNPEKTKNFLSKFSKPQSFLAKEFSKDQYIKQKPKFANGGMLSKLKAILLEEAFKEENYLEDQTVRVWNAPSVYREIEAIVHDILNKINSNKGNINLLDFAILVPNMNEYRSAVEWVFDGGIYATEKETNLPKLIKIPYSITDLVAKDTSQLYLTLSTLFRCIKNNRFEKEDIQTLFKNPLIIGPNDLNEDETSLKVLELIDSLGSIYEEENEYNPYTISFGLKRAVVSMVADEESAWSEQRIVTKQISSEKTIIQFVEIWNRIKEIRIELKEKVWKAPKEKRYSIIENLFLKLFFFEAEWERERIYFNQWLRSIQTWCESDWKETKDFLDMISLLTEEVFSDIPMQRGNYLTEGVTVSLLQPMRPIPFLHVYIAGLGEGKFPGSIDRSRFNLRRYDSKPWDLNRREIQESLFWESILSAEESITFSYVGKNTLEDKEFEPCSTLFEVMNAMEIKDAIELPLTSYSRFYDENPIPSFDYVRNLERFMGEGYELPNPNFTNPEDLIFEESSSQKIKELSVLQLSNGLKNPILRSLTENMGKIWEEDEDSKEEPFRLNQLEIFTIKSIFIPIFTESLVTENEWTWNRNKIQTHLQEFTLKAEQNAEFPYGAFYIVSSEKLLDELEMVAERFSVIKEALFNSEDHLVFQRAVSIGDTGLRDCKKLSPYQITATHTLVGEWENMIEKDGVYYWFYTGSLYDKPKYPNEHLKDYFGKMAYILLSACLFRVTGNRLVIIPANSKDFKNNVWIDMTQLSEVDCKMYLESVFQLVTDENPKYIPSAGLNLFFAKHNLEEIETDLTTIDKLWNDFLIEESESILEFENRLMKLSPYTKVLLDEFSIQSVINIFLPLLKKGFS</sequence>
<dbReference type="GO" id="GO:0005524">
    <property type="term" value="F:ATP binding"/>
    <property type="evidence" value="ECO:0007669"/>
    <property type="project" value="UniProtKB-KW"/>
</dbReference>
<evidence type="ECO:0000256" key="9">
    <source>
        <dbReference type="ARBA" id="ARBA00023204"/>
    </source>
</evidence>
<comment type="caution">
    <text evidence="10">The sequence shown here is derived from an EMBL/GenBank/DDBJ whole genome shotgun (WGS) entry which is preliminary data.</text>
</comment>
<keyword evidence="7" id="KW-0067">ATP-binding</keyword>
<evidence type="ECO:0000256" key="5">
    <source>
        <dbReference type="ARBA" id="ARBA00022806"/>
    </source>
</evidence>
<keyword evidence="1" id="KW-0540">Nuclease</keyword>
<dbReference type="EMBL" id="SORO01000002">
    <property type="protein sequence ID" value="TDY68666.1"/>
    <property type="molecule type" value="Genomic_DNA"/>
</dbReference>
<evidence type="ECO:0000256" key="7">
    <source>
        <dbReference type="ARBA" id="ARBA00022840"/>
    </source>
</evidence>
<keyword evidence="3" id="KW-0227">DNA damage</keyword>
<evidence type="ECO:0000256" key="2">
    <source>
        <dbReference type="ARBA" id="ARBA00022741"/>
    </source>
</evidence>
<evidence type="ECO:0000256" key="1">
    <source>
        <dbReference type="ARBA" id="ARBA00022722"/>
    </source>
</evidence>
<dbReference type="Pfam" id="PF04257">
    <property type="entry name" value="Exonuc_V_gamma"/>
    <property type="match status" value="1"/>
</dbReference>
<evidence type="ECO:0000256" key="6">
    <source>
        <dbReference type="ARBA" id="ARBA00022839"/>
    </source>
</evidence>